<dbReference type="PANTHER" id="PTHR45615">
    <property type="entry name" value="MYOSIN HEAVY CHAIN, NON-MUSCLE"/>
    <property type="match status" value="1"/>
</dbReference>
<feature type="region of interest" description="Disordered" evidence="2">
    <location>
        <begin position="641"/>
        <end position="661"/>
    </location>
</feature>
<evidence type="ECO:0000256" key="2">
    <source>
        <dbReference type="SAM" id="MobiDB-lite"/>
    </source>
</evidence>
<gene>
    <name evidence="3" type="ORF">ABS861_02140</name>
</gene>
<dbReference type="PANTHER" id="PTHR45615:SF63">
    <property type="entry name" value="CHROMOSOME UNDETERMINED SCAFFOLD_10, WHOLE GENOME SHOTGUN SEQUENCE"/>
    <property type="match status" value="1"/>
</dbReference>
<evidence type="ECO:0000313" key="3">
    <source>
        <dbReference type="EMBL" id="XCA34223.1"/>
    </source>
</evidence>
<feature type="coiled-coil region" evidence="1">
    <location>
        <begin position="69"/>
        <end position="149"/>
    </location>
</feature>
<dbReference type="AlphaFoldDB" id="A0AAU7YKS5"/>
<sequence>MLNANNKVNYEPSIKQKEKKYSLSTVLAWLYLKTIGRILPRRWNKWAKNILHHNKVIVVNGVQTDNLFNSDREKELKDENEKLQEKLKEMNELTEQVNSLGEEKEIFAKFFAAQAQQIEDLELENEELKSKLTELKKNYRELAEIAQKRGEEFLVQFKEKSEEILHLQKELTERSKEFANKIEMLLVEIEKKDAKIRSLTKLNEVLEQEKKEMETKNNEQKQTIIEEEKRIREQDDLIKSFHKNKDINETVKKENKSLRAQNTELESKFSKLNNESDTQIKQLENQLKEKQAELEQAKKKNTELEDLKKCLEKDKSDSSNKLSAAEKNKKELEDEVNELKEKVQTLEKNRAEIEKQKADLEKKLEPSQGENKELQKQVEHPSAKKEIPNQSVTSKPEGRQQKLQNKQKDASKKPEDINKKTKAGTKSIFSTSGSVKSKFSNTLSKLRGNDSLDKFLSDQNTKLKKSFPEFKEKHFCHNVLKETIKSLSNQGDGKFESDKLLELLKSNLMKSGRAIIEIKVNTVVEKVGKKHSIEQVFFVEEYAKGLCLNEEDSKAVIHSFTDFLAHKNNSNNDSVKKFVVQKLTEAEMECFSDKVQVLASSIRDKFLSPDEKMCSKISEENNEYQLTEKAKKEYKLNEVNHMPNSSMSYSNTTNVSKGRFK</sequence>
<name>A0AAU7YKS5_9RICK</name>
<organism evidence="3">
    <name type="scientific">Wolbachia endosymbiont of Oeneis ivallda</name>
    <dbReference type="NCBI Taxonomy" id="3171168"/>
    <lineage>
        <taxon>Bacteria</taxon>
        <taxon>Pseudomonadati</taxon>
        <taxon>Pseudomonadota</taxon>
        <taxon>Alphaproteobacteria</taxon>
        <taxon>Rickettsiales</taxon>
        <taxon>Anaplasmataceae</taxon>
        <taxon>Wolbachieae</taxon>
        <taxon>Wolbachia</taxon>
    </lineage>
</organism>
<protein>
    <submittedName>
        <fullName evidence="3">Uncharacterized protein</fullName>
    </submittedName>
</protein>
<reference evidence="3" key="1">
    <citation type="submission" date="2024-06" db="EMBL/GenBank/DDBJ databases">
        <title>Genome assembly of the Oeneis chryxus ivallda.</title>
        <authorList>
            <person name="MacDonald Z."/>
            <person name="Shaffer H.B."/>
            <person name="Gillespie T."/>
            <person name="Marimuthu M.P.A."/>
            <person name="Nguyen O."/>
            <person name="Fairbairn C.W."/>
            <person name="Seligmann W.E."/>
            <person name="Escalona M."/>
            <person name="Miller C."/>
            <person name="Toffelmier E."/>
        </authorList>
    </citation>
    <scope>NUCLEOTIDE SEQUENCE</scope>
    <source>
        <strain evidence="3">CCGP_102_HBS-TG_Oc004</strain>
    </source>
</reference>
<dbReference type="SUPFAM" id="SSF90257">
    <property type="entry name" value="Myosin rod fragments"/>
    <property type="match status" value="1"/>
</dbReference>
<feature type="compositionally biased region" description="Basic and acidic residues" evidence="2">
    <location>
        <begin position="291"/>
        <end position="387"/>
    </location>
</feature>
<feature type="compositionally biased region" description="Polar residues" evidence="2">
    <location>
        <begin position="642"/>
        <end position="661"/>
    </location>
</feature>
<feature type="region of interest" description="Disordered" evidence="2">
    <location>
        <begin position="291"/>
        <end position="425"/>
    </location>
</feature>
<feature type="compositionally biased region" description="Basic and acidic residues" evidence="2">
    <location>
        <begin position="396"/>
        <end position="419"/>
    </location>
</feature>
<dbReference type="EMBL" id="CP158587">
    <property type="protein sequence ID" value="XCA34223.1"/>
    <property type="molecule type" value="Genomic_DNA"/>
</dbReference>
<evidence type="ECO:0000256" key="1">
    <source>
        <dbReference type="SAM" id="Coils"/>
    </source>
</evidence>
<accession>A0AAU7YKS5</accession>
<keyword evidence="1" id="KW-0175">Coiled coil</keyword>
<proteinExistence type="predicted"/>